<evidence type="ECO:0000313" key="1">
    <source>
        <dbReference type="EMBL" id="CDW24132.1"/>
    </source>
</evidence>
<organism evidence="1">
    <name type="scientific">Lepeophtheirus salmonis</name>
    <name type="common">Salmon louse</name>
    <name type="synonym">Caligus salmonis</name>
    <dbReference type="NCBI Taxonomy" id="72036"/>
    <lineage>
        <taxon>Eukaryota</taxon>
        <taxon>Metazoa</taxon>
        <taxon>Ecdysozoa</taxon>
        <taxon>Arthropoda</taxon>
        <taxon>Crustacea</taxon>
        <taxon>Multicrustacea</taxon>
        <taxon>Hexanauplia</taxon>
        <taxon>Copepoda</taxon>
        <taxon>Siphonostomatoida</taxon>
        <taxon>Caligidae</taxon>
        <taxon>Lepeophtheirus</taxon>
    </lineage>
</organism>
<accession>A0A0K2TEW8</accession>
<dbReference type="AlphaFoldDB" id="A0A0K2TEW8"/>
<protein>
    <submittedName>
        <fullName evidence="1">Uncharacterized protein</fullName>
    </submittedName>
</protein>
<sequence>MEEYHTDILILDASNVHEIELQDSVKEEESLKATLNSVRSNKWSNVTEKFQGPVSRSDGLKGQSQGLTVLRTDKTVPKTGLDRINKDRYNTKSQNLYYFFNNRQFYFRGSKI</sequence>
<reference evidence="1" key="1">
    <citation type="submission" date="2014-05" db="EMBL/GenBank/DDBJ databases">
        <authorList>
            <person name="Chronopoulou M."/>
        </authorList>
    </citation>
    <scope>NUCLEOTIDE SEQUENCE</scope>
    <source>
        <tissue evidence="1">Whole organism</tissue>
    </source>
</reference>
<name>A0A0K2TEW8_LEPSM</name>
<proteinExistence type="predicted"/>
<dbReference type="EMBL" id="HACA01006771">
    <property type="protein sequence ID" value="CDW24132.1"/>
    <property type="molecule type" value="Transcribed_RNA"/>
</dbReference>